<gene>
    <name evidence="6" type="ORF">Q8F55_006728</name>
</gene>
<feature type="transmembrane region" description="Helical" evidence="5">
    <location>
        <begin position="121"/>
        <end position="141"/>
    </location>
</feature>
<accession>A0ABR3PXZ6</accession>
<keyword evidence="2 5" id="KW-0812">Transmembrane</keyword>
<comment type="caution">
    <text evidence="6">The sequence shown here is derived from an EMBL/GenBank/DDBJ whole genome shotgun (WGS) entry which is preliminary data.</text>
</comment>
<reference evidence="6 7" key="1">
    <citation type="submission" date="2023-08" db="EMBL/GenBank/DDBJ databases">
        <title>Annotated Genome Sequence of Vanrija albida AlHP1.</title>
        <authorList>
            <person name="Herzog R."/>
        </authorList>
    </citation>
    <scope>NUCLEOTIDE SEQUENCE [LARGE SCALE GENOMIC DNA]</scope>
    <source>
        <strain evidence="6 7">AlHP1</strain>
    </source>
</reference>
<organism evidence="6 7">
    <name type="scientific">Vanrija albida</name>
    <dbReference type="NCBI Taxonomy" id="181172"/>
    <lineage>
        <taxon>Eukaryota</taxon>
        <taxon>Fungi</taxon>
        <taxon>Dikarya</taxon>
        <taxon>Basidiomycota</taxon>
        <taxon>Agaricomycotina</taxon>
        <taxon>Tremellomycetes</taxon>
        <taxon>Trichosporonales</taxon>
        <taxon>Trichosporonaceae</taxon>
        <taxon>Vanrija</taxon>
    </lineage>
</organism>
<dbReference type="PANTHER" id="PTHR28013:SF3">
    <property type="entry name" value="PROTEIN DCV1-RELATED"/>
    <property type="match status" value="1"/>
</dbReference>
<keyword evidence="3 5" id="KW-1133">Transmembrane helix</keyword>
<dbReference type="InterPro" id="IPR009571">
    <property type="entry name" value="SUR7/Rim9-like_fungi"/>
</dbReference>
<evidence type="ECO:0000256" key="3">
    <source>
        <dbReference type="ARBA" id="ARBA00022989"/>
    </source>
</evidence>
<dbReference type="InterPro" id="IPR051380">
    <property type="entry name" value="pH-response_reg_palI/RIM9"/>
</dbReference>
<protein>
    <recommendedName>
        <fullName evidence="8">Pali-domain-containing protein</fullName>
    </recommendedName>
</protein>
<keyword evidence="4 5" id="KW-0472">Membrane</keyword>
<evidence type="ECO:0000256" key="2">
    <source>
        <dbReference type="ARBA" id="ARBA00022692"/>
    </source>
</evidence>
<keyword evidence="7" id="KW-1185">Reference proteome</keyword>
<comment type="subcellular location">
    <subcellularLocation>
        <location evidence="1">Membrane</location>
        <topology evidence="1">Multi-pass membrane protein</topology>
    </subcellularLocation>
</comment>
<name>A0ABR3PXZ6_9TREE</name>
<dbReference type="Pfam" id="PF06687">
    <property type="entry name" value="SUR7"/>
    <property type="match status" value="1"/>
</dbReference>
<evidence type="ECO:0000256" key="1">
    <source>
        <dbReference type="ARBA" id="ARBA00004141"/>
    </source>
</evidence>
<feature type="transmembrane region" description="Helical" evidence="5">
    <location>
        <begin position="90"/>
        <end position="109"/>
    </location>
</feature>
<evidence type="ECO:0000256" key="4">
    <source>
        <dbReference type="ARBA" id="ARBA00023136"/>
    </source>
</evidence>
<proteinExistence type="predicted"/>
<evidence type="ECO:0000313" key="6">
    <source>
        <dbReference type="EMBL" id="KAL1407307.1"/>
    </source>
</evidence>
<evidence type="ECO:0000256" key="5">
    <source>
        <dbReference type="SAM" id="Phobius"/>
    </source>
</evidence>
<feature type="transmembrane region" description="Helical" evidence="5">
    <location>
        <begin position="161"/>
        <end position="182"/>
    </location>
</feature>
<evidence type="ECO:0000313" key="7">
    <source>
        <dbReference type="Proteomes" id="UP001565368"/>
    </source>
</evidence>
<dbReference type="EMBL" id="JBBXJM010000005">
    <property type="protein sequence ID" value="KAL1407307.1"/>
    <property type="molecule type" value="Genomic_DNA"/>
</dbReference>
<evidence type="ECO:0008006" key="8">
    <source>
        <dbReference type="Google" id="ProtNLM"/>
    </source>
</evidence>
<dbReference type="Proteomes" id="UP001565368">
    <property type="component" value="Unassembled WGS sequence"/>
</dbReference>
<dbReference type="PANTHER" id="PTHR28013">
    <property type="entry name" value="PROTEIN DCV1-RELATED"/>
    <property type="match status" value="1"/>
</dbReference>
<dbReference type="RefSeq" id="XP_069207251.1">
    <property type="nucleotide sequence ID" value="XM_069355180.1"/>
</dbReference>
<dbReference type="GeneID" id="95987771"/>
<sequence>MGFASFVHTCILFCAFVCCLWVCLTAPVLRFNRLLDVTTPTAQLRLGLWGWCDQKTGHCSKVGVGYDLTQLLTQATGFKVINGYTTLTKGLVVVPITGALTLIGFVISACSHRFGYMCSAFFSLIAFVFALVGLIIETVLLKAIQTELRKKTTATVSGFLIPHWLLVGATVALFLCPFFGFYECCAARREQRASKGRYVPVDGPGVPLAQYPQPMGRY</sequence>